<organism evidence="1 2">
    <name type="scientific">Ascobolus immersus RN42</name>
    <dbReference type="NCBI Taxonomy" id="1160509"/>
    <lineage>
        <taxon>Eukaryota</taxon>
        <taxon>Fungi</taxon>
        <taxon>Dikarya</taxon>
        <taxon>Ascomycota</taxon>
        <taxon>Pezizomycotina</taxon>
        <taxon>Pezizomycetes</taxon>
        <taxon>Pezizales</taxon>
        <taxon>Ascobolaceae</taxon>
        <taxon>Ascobolus</taxon>
    </lineage>
</organism>
<sequence length="111" mass="12719">MGAAWPKGIAFLGFGADGRERFRKTKSREVSTLLRLWGIVAEKDRPRDGFRTWANCKGFIINSLAMVWVQTWSLSWDSNRSCWLAPRFAETTWKTRHGDGTILSTGKRKAR</sequence>
<accession>A0A3N4HYM7</accession>
<dbReference type="Proteomes" id="UP000275078">
    <property type="component" value="Unassembled WGS sequence"/>
</dbReference>
<dbReference type="AlphaFoldDB" id="A0A3N4HYM7"/>
<gene>
    <name evidence="1" type="ORF">BJ508DRAFT_174691</name>
</gene>
<protein>
    <submittedName>
        <fullName evidence="1">Uncharacterized protein</fullName>
    </submittedName>
</protein>
<keyword evidence="2" id="KW-1185">Reference proteome</keyword>
<dbReference type="EMBL" id="ML119732">
    <property type="protein sequence ID" value="RPA77071.1"/>
    <property type="molecule type" value="Genomic_DNA"/>
</dbReference>
<evidence type="ECO:0000313" key="2">
    <source>
        <dbReference type="Proteomes" id="UP000275078"/>
    </source>
</evidence>
<name>A0A3N4HYM7_ASCIM</name>
<proteinExistence type="predicted"/>
<evidence type="ECO:0000313" key="1">
    <source>
        <dbReference type="EMBL" id="RPA77071.1"/>
    </source>
</evidence>
<reference evidence="1 2" key="1">
    <citation type="journal article" date="2018" name="Nat. Ecol. Evol.">
        <title>Pezizomycetes genomes reveal the molecular basis of ectomycorrhizal truffle lifestyle.</title>
        <authorList>
            <person name="Murat C."/>
            <person name="Payen T."/>
            <person name="Noel B."/>
            <person name="Kuo A."/>
            <person name="Morin E."/>
            <person name="Chen J."/>
            <person name="Kohler A."/>
            <person name="Krizsan K."/>
            <person name="Balestrini R."/>
            <person name="Da Silva C."/>
            <person name="Montanini B."/>
            <person name="Hainaut M."/>
            <person name="Levati E."/>
            <person name="Barry K.W."/>
            <person name="Belfiori B."/>
            <person name="Cichocki N."/>
            <person name="Clum A."/>
            <person name="Dockter R.B."/>
            <person name="Fauchery L."/>
            <person name="Guy J."/>
            <person name="Iotti M."/>
            <person name="Le Tacon F."/>
            <person name="Lindquist E.A."/>
            <person name="Lipzen A."/>
            <person name="Malagnac F."/>
            <person name="Mello A."/>
            <person name="Molinier V."/>
            <person name="Miyauchi S."/>
            <person name="Poulain J."/>
            <person name="Riccioni C."/>
            <person name="Rubini A."/>
            <person name="Sitrit Y."/>
            <person name="Splivallo R."/>
            <person name="Traeger S."/>
            <person name="Wang M."/>
            <person name="Zifcakova L."/>
            <person name="Wipf D."/>
            <person name="Zambonelli A."/>
            <person name="Paolocci F."/>
            <person name="Nowrousian M."/>
            <person name="Ottonello S."/>
            <person name="Baldrian P."/>
            <person name="Spatafora J.W."/>
            <person name="Henrissat B."/>
            <person name="Nagy L.G."/>
            <person name="Aury J.M."/>
            <person name="Wincker P."/>
            <person name="Grigoriev I.V."/>
            <person name="Bonfante P."/>
            <person name="Martin F.M."/>
        </authorList>
    </citation>
    <scope>NUCLEOTIDE SEQUENCE [LARGE SCALE GENOMIC DNA]</scope>
    <source>
        <strain evidence="1 2">RN42</strain>
    </source>
</reference>